<gene>
    <name evidence="4" type="ORF">TELCIR_26016</name>
</gene>
<keyword evidence="5" id="KW-1185">Reference proteome</keyword>
<keyword evidence="2" id="KW-0378">Hydrolase</keyword>
<dbReference type="PANTHER" id="PTHR10858">
    <property type="entry name" value="DEOXYRIBONUCLEASE II"/>
    <property type="match status" value="1"/>
</dbReference>
<dbReference type="Proteomes" id="UP000230423">
    <property type="component" value="Unassembled WGS sequence"/>
</dbReference>
<dbReference type="GO" id="GO:0006309">
    <property type="term" value="P:apoptotic DNA fragmentation"/>
    <property type="evidence" value="ECO:0007669"/>
    <property type="project" value="TreeGrafter"/>
</dbReference>
<dbReference type="GO" id="GO:0004531">
    <property type="term" value="F:deoxyribonuclease II activity"/>
    <property type="evidence" value="ECO:0007669"/>
    <property type="project" value="InterPro"/>
</dbReference>
<sequence>MWGLSVAFAIVVTSVQAKISCKNMQGDNVDWFVAMKLPAATDKRKGLSFVYADSSTEGWVMSEDPINSTHSAIGATVKQIYIEDKVT</sequence>
<organism evidence="4 5">
    <name type="scientific">Teladorsagia circumcincta</name>
    <name type="common">Brown stomach worm</name>
    <name type="synonym">Ostertagia circumcincta</name>
    <dbReference type="NCBI Taxonomy" id="45464"/>
    <lineage>
        <taxon>Eukaryota</taxon>
        <taxon>Metazoa</taxon>
        <taxon>Ecdysozoa</taxon>
        <taxon>Nematoda</taxon>
        <taxon>Chromadorea</taxon>
        <taxon>Rhabditida</taxon>
        <taxon>Rhabditina</taxon>
        <taxon>Rhabditomorpha</taxon>
        <taxon>Strongyloidea</taxon>
        <taxon>Trichostrongylidae</taxon>
        <taxon>Teladorsagia</taxon>
    </lineage>
</organism>
<reference evidence="4" key="1">
    <citation type="submission" date="2015-09" db="EMBL/GenBank/DDBJ databases">
        <title>Draft genome of the parasitic nematode Teladorsagia circumcincta isolate WARC Sus (inbred).</title>
        <authorList>
            <person name="Mitreva M."/>
        </authorList>
    </citation>
    <scope>NUCLEOTIDE SEQUENCE [LARGE SCALE GENOMIC DNA]</scope>
    <source>
        <strain evidence="4">S</strain>
    </source>
</reference>
<evidence type="ECO:0000256" key="1">
    <source>
        <dbReference type="ARBA" id="ARBA00007527"/>
    </source>
</evidence>
<comment type="similarity">
    <text evidence="1">Belongs to the DNase II family.</text>
</comment>
<evidence type="ECO:0000313" key="5">
    <source>
        <dbReference type="Proteomes" id="UP000230423"/>
    </source>
</evidence>
<protein>
    <submittedName>
        <fullName evidence="4">Uncharacterized protein</fullName>
    </submittedName>
</protein>
<feature type="signal peptide" evidence="3">
    <location>
        <begin position="1"/>
        <end position="17"/>
    </location>
</feature>
<dbReference type="OrthoDB" id="10261598at2759"/>
<feature type="chain" id="PRO_5013701627" evidence="3">
    <location>
        <begin position="18"/>
        <end position="87"/>
    </location>
</feature>
<evidence type="ECO:0000256" key="3">
    <source>
        <dbReference type="SAM" id="SignalP"/>
    </source>
</evidence>
<evidence type="ECO:0000256" key="2">
    <source>
        <dbReference type="ARBA" id="ARBA00022801"/>
    </source>
</evidence>
<dbReference type="AlphaFoldDB" id="A0A2G9T430"/>
<name>A0A2G9T430_TELCI</name>
<proteinExistence type="inferred from homology"/>
<keyword evidence="3" id="KW-0732">Signal</keyword>
<dbReference type="Pfam" id="PF03265">
    <property type="entry name" value="DNase_II"/>
    <property type="match status" value="1"/>
</dbReference>
<dbReference type="InterPro" id="IPR004947">
    <property type="entry name" value="DNase_II"/>
</dbReference>
<dbReference type="EMBL" id="KZ427596">
    <property type="protein sequence ID" value="PIO52675.1"/>
    <property type="molecule type" value="Genomic_DNA"/>
</dbReference>
<dbReference type="PANTHER" id="PTHR10858:SF30">
    <property type="entry name" value="CELL-DEATH-RELATED NUCLEASE 7"/>
    <property type="match status" value="1"/>
</dbReference>
<accession>A0A2G9T430</accession>
<evidence type="ECO:0000313" key="4">
    <source>
        <dbReference type="EMBL" id="PIO52675.1"/>
    </source>
</evidence>